<dbReference type="PANTHER" id="PTHR18839">
    <property type="entry name" value="MITOTIC INTERACTOR AND SUBSTRATE OF PLK1 MISP FAMILY MEMBER"/>
    <property type="match status" value="1"/>
</dbReference>
<feature type="compositionally biased region" description="Polar residues" evidence="2">
    <location>
        <begin position="669"/>
        <end position="678"/>
    </location>
</feature>
<keyword evidence="1" id="KW-0175">Coiled coil</keyword>
<dbReference type="AlphaFoldDB" id="A0AA88IMP7"/>
<feature type="compositionally biased region" description="Polar residues" evidence="2">
    <location>
        <begin position="279"/>
        <end position="294"/>
    </location>
</feature>
<dbReference type="Proteomes" id="UP001187415">
    <property type="component" value="Unassembled WGS sequence"/>
</dbReference>
<organism evidence="4 5">
    <name type="scientific">Channa striata</name>
    <name type="common">Snakehead murrel</name>
    <name type="synonym">Ophicephalus striatus</name>
    <dbReference type="NCBI Taxonomy" id="64152"/>
    <lineage>
        <taxon>Eukaryota</taxon>
        <taxon>Metazoa</taxon>
        <taxon>Chordata</taxon>
        <taxon>Craniata</taxon>
        <taxon>Vertebrata</taxon>
        <taxon>Euteleostomi</taxon>
        <taxon>Actinopterygii</taxon>
        <taxon>Neopterygii</taxon>
        <taxon>Teleostei</taxon>
        <taxon>Neoteleostei</taxon>
        <taxon>Acanthomorphata</taxon>
        <taxon>Anabantaria</taxon>
        <taxon>Anabantiformes</taxon>
        <taxon>Channoidei</taxon>
        <taxon>Channidae</taxon>
        <taxon>Channa</taxon>
    </lineage>
</organism>
<feature type="domain" description="A-kinase anchor protein 2 C-terminal" evidence="3">
    <location>
        <begin position="543"/>
        <end position="693"/>
    </location>
</feature>
<protein>
    <recommendedName>
        <fullName evidence="3">A-kinase anchor protein 2 C-terminal domain-containing protein</fullName>
    </recommendedName>
</protein>
<gene>
    <name evidence="4" type="ORF">Q5P01_025081</name>
</gene>
<feature type="compositionally biased region" description="Polar residues" evidence="2">
    <location>
        <begin position="101"/>
        <end position="142"/>
    </location>
</feature>
<keyword evidence="5" id="KW-1185">Reference proteome</keyword>
<feature type="region of interest" description="Disordered" evidence="2">
    <location>
        <begin position="414"/>
        <end position="454"/>
    </location>
</feature>
<comment type="caution">
    <text evidence="4">The sequence shown here is derived from an EMBL/GenBank/DDBJ whole genome shotgun (WGS) entry which is preliminary data.</text>
</comment>
<reference evidence="4" key="1">
    <citation type="submission" date="2023-07" db="EMBL/GenBank/DDBJ databases">
        <title>Chromosome-level Genome Assembly of Striped Snakehead (Channa striata).</title>
        <authorList>
            <person name="Liu H."/>
        </authorList>
    </citation>
    <scope>NUCLEOTIDE SEQUENCE</scope>
    <source>
        <strain evidence="4">Gz</strain>
        <tissue evidence="4">Muscle</tissue>
    </source>
</reference>
<evidence type="ECO:0000259" key="3">
    <source>
        <dbReference type="Pfam" id="PF15304"/>
    </source>
</evidence>
<dbReference type="EMBL" id="JAUPFM010000021">
    <property type="protein sequence ID" value="KAK2816890.1"/>
    <property type="molecule type" value="Genomic_DNA"/>
</dbReference>
<dbReference type="Pfam" id="PF15304">
    <property type="entry name" value="AKAP2_C"/>
    <property type="match status" value="1"/>
</dbReference>
<feature type="compositionally biased region" description="Basic and acidic residues" evidence="2">
    <location>
        <begin position="208"/>
        <end position="219"/>
    </location>
</feature>
<evidence type="ECO:0000313" key="5">
    <source>
        <dbReference type="Proteomes" id="UP001187415"/>
    </source>
</evidence>
<feature type="region of interest" description="Disordered" evidence="2">
    <location>
        <begin position="585"/>
        <end position="702"/>
    </location>
</feature>
<dbReference type="InterPro" id="IPR042779">
    <property type="entry name" value="MISP/MISP3-like"/>
</dbReference>
<feature type="region of interest" description="Disordered" evidence="2">
    <location>
        <begin position="189"/>
        <end position="228"/>
    </location>
</feature>
<feature type="region of interest" description="Disordered" evidence="2">
    <location>
        <begin position="1"/>
        <end position="159"/>
    </location>
</feature>
<evidence type="ECO:0000256" key="2">
    <source>
        <dbReference type="SAM" id="MobiDB-lite"/>
    </source>
</evidence>
<feature type="compositionally biased region" description="Polar residues" evidence="2">
    <location>
        <begin position="414"/>
        <end position="449"/>
    </location>
</feature>
<feature type="compositionally biased region" description="Polar residues" evidence="2">
    <location>
        <begin position="633"/>
        <end position="648"/>
    </location>
</feature>
<evidence type="ECO:0000313" key="4">
    <source>
        <dbReference type="EMBL" id="KAK2816890.1"/>
    </source>
</evidence>
<feature type="compositionally biased region" description="Basic and acidic residues" evidence="2">
    <location>
        <begin position="32"/>
        <end position="48"/>
    </location>
</feature>
<feature type="region of interest" description="Disordered" evidence="2">
    <location>
        <begin position="258"/>
        <end position="298"/>
    </location>
</feature>
<accession>A0AA88IMP7</accession>
<feature type="region of interest" description="Disordered" evidence="2">
    <location>
        <begin position="516"/>
        <end position="564"/>
    </location>
</feature>
<feature type="compositionally biased region" description="Polar residues" evidence="2">
    <location>
        <begin position="1"/>
        <end position="21"/>
    </location>
</feature>
<proteinExistence type="predicted"/>
<dbReference type="PANTHER" id="PTHR18839:SF0">
    <property type="entry name" value="MITOTIC INTERACTOR AND SUBSTRATE OF PLK1 ISOFORM X1-RELATED"/>
    <property type="match status" value="1"/>
</dbReference>
<evidence type="ECO:0000256" key="1">
    <source>
        <dbReference type="ARBA" id="ARBA00023054"/>
    </source>
</evidence>
<name>A0AA88IMP7_CHASR</name>
<sequence length="702" mass="76092">MSPDCQNSQEGPQTALLSTSAGRMVDSTSEEMAEHNVTAEENDTHLHFSPDGCRNSEAENYTSGAPHHSPSDSNSAGDGYTMCSPPFADESEEEQEVNIEITSQQQWAPTDLVSTQHDPTSALLTFPTTSQQEELSTRSQRQLALKGGNQEAAQQVHSQLSTTVSIEASNQGGAASQGCGCVVAQRESYSSRAGNRSEADSEQTGGEEGQKENVLERSKVTGQEQGRGQISNLKTVQIQELTTEGCSCGGSFTHNRHKMESDSCDDSQSDSGVSADFSPCSTLEANTTTSTGTPASVPKETPIEKEIRRAIEREQSLRRSRGLPNPCSSPEYVDIPVKKTDLCQSFTPKSEKYHSKDRQFAGKKMQHEIHQEAQREQDLVKLGKVPGFYDKGTVRQLRDRKQIFEAFQQSSDSTLNVSTRSKVPSWSSASDISTLENQEDTSSQPSTIGGSYGERRQSIDLLGPTQGHNSIKLGGSTNVTHQGPGFSEATSCQVIILENSLSIPALKLCHTKQQAEPVTAVDSGRPRFSSPRTGEQGGTTVKKKQEKDQEDEGKGEEVAKENPFFKLRSSTNLVKVEQDIKEAQEREKELRKQRISIYGGARGGGEVRPASVEAKSSTGSPPSENGLTVPDLNGTSSSKGGTEPSAASQALGKLGMWPPAQAEREKITQSEVLQSPRTPRQKTPLIQRWESGLVNGHRSEDD</sequence>
<dbReference type="InterPro" id="IPR029304">
    <property type="entry name" value="AKAP2_C"/>
</dbReference>
<feature type="compositionally biased region" description="Polar residues" evidence="2">
    <location>
        <begin position="614"/>
        <end position="626"/>
    </location>
</feature>